<dbReference type="AlphaFoldDB" id="A0A382S558"/>
<accession>A0A382S558</accession>
<feature type="non-terminal residue" evidence="1">
    <location>
        <position position="314"/>
    </location>
</feature>
<dbReference type="EMBL" id="UINC01126483">
    <property type="protein sequence ID" value="SVD04990.1"/>
    <property type="molecule type" value="Genomic_DNA"/>
</dbReference>
<evidence type="ECO:0008006" key="2">
    <source>
        <dbReference type="Google" id="ProtNLM"/>
    </source>
</evidence>
<gene>
    <name evidence="1" type="ORF">METZ01_LOCUS357844</name>
</gene>
<dbReference type="Pfam" id="PF12006">
    <property type="entry name" value="DUF3500"/>
    <property type="match status" value="1"/>
</dbReference>
<reference evidence="1" key="1">
    <citation type="submission" date="2018-05" db="EMBL/GenBank/DDBJ databases">
        <authorList>
            <person name="Lanie J.A."/>
            <person name="Ng W.-L."/>
            <person name="Kazmierczak K.M."/>
            <person name="Andrzejewski T.M."/>
            <person name="Davidsen T.M."/>
            <person name="Wayne K.J."/>
            <person name="Tettelin H."/>
            <person name="Glass J.I."/>
            <person name="Rusch D."/>
            <person name="Podicherti R."/>
            <person name="Tsui H.-C.T."/>
            <person name="Winkler M.E."/>
        </authorList>
    </citation>
    <scope>NUCLEOTIDE SEQUENCE</scope>
</reference>
<name>A0A382S558_9ZZZZ</name>
<protein>
    <recommendedName>
        <fullName evidence="2">DUF3500 domain-containing protein</fullName>
    </recommendedName>
</protein>
<feature type="non-terminal residue" evidence="1">
    <location>
        <position position="1"/>
    </location>
</feature>
<sequence>FLATLNTAELSRSHFAINDPEWRHWSNVDVGIFPRWGISLEEMSGDQKVAAWALLEEALSAEGVKQARSIMRTEQRLLELNSVPIRYGEEKYYLTFMGIPSEADPWGFQLDGHHLVINYFVLGDQVVMTPTFWGGEPVVTESGRYSGNTILQEEQNLGLELIQSMNNSQLAKVVLSPDKVRNNQIAAANQDNLTLDYQGLAGSEMDSSQKLKLLKVIRSYVGALREPHAEITMDEIGQHIDDTYFAWVGSDADDAVFYYRIQSPVILVEFDHQGPVGTLQKNAPGVPTRDHIHTVVRTPNGNDYGKDLLAQHLA</sequence>
<dbReference type="PANTHER" id="PTHR37489">
    <property type="entry name" value="DUF3500 DOMAIN-CONTAINING PROTEIN"/>
    <property type="match status" value="1"/>
</dbReference>
<proteinExistence type="predicted"/>
<organism evidence="1">
    <name type="scientific">marine metagenome</name>
    <dbReference type="NCBI Taxonomy" id="408172"/>
    <lineage>
        <taxon>unclassified sequences</taxon>
        <taxon>metagenomes</taxon>
        <taxon>ecological metagenomes</taxon>
    </lineage>
</organism>
<evidence type="ECO:0000313" key="1">
    <source>
        <dbReference type="EMBL" id="SVD04990.1"/>
    </source>
</evidence>
<dbReference type="InterPro" id="IPR021889">
    <property type="entry name" value="DUF3500"/>
</dbReference>
<dbReference type="PANTHER" id="PTHR37489:SF1">
    <property type="entry name" value="DUF3500 DOMAIN-CONTAINING PROTEIN"/>
    <property type="match status" value="1"/>
</dbReference>